<reference evidence="1" key="1">
    <citation type="submission" date="2021-05" db="EMBL/GenBank/DDBJ databases">
        <authorList>
            <person name="Scholz U."/>
            <person name="Mascher M."/>
            <person name="Fiebig A."/>
        </authorList>
    </citation>
    <scope>NUCLEOTIDE SEQUENCE [LARGE SCALE GENOMIC DNA]</scope>
</reference>
<dbReference type="Proteomes" id="UP001732700">
    <property type="component" value="Chromosome 2A"/>
</dbReference>
<reference evidence="1" key="2">
    <citation type="submission" date="2025-09" db="UniProtKB">
        <authorList>
            <consortium name="EnsemblPlants"/>
        </authorList>
    </citation>
    <scope>IDENTIFICATION</scope>
</reference>
<organism evidence="1 2">
    <name type="scientific">Avena sativa</name>
    <name type="common">Oat</name>
    <dbReference type="NCBI Taxonomy" id="4498"/>
    <lineage>
        <taxon>Eukaryota</taxon>
        <taxon>Viridiplantae</taxon>
        <taxon>Streptophyta</taxon>
        <taxon>Embryophyta</taxon>
        <taxon>Tracheophyta</taxon>
        <taxon>Spermatophyta</taxon>
        <taxon>Magnoliopsida</taxon>
        <taxon>Liliopsida</taxon>
        <taxon>Poales</taxon>
        <taxon>Poaceae</taxon>
        <taxon>BOP clade</taxon>
        <taxon>Pooideae</taxon>
        <taxon>Poodae</taxon>
        <taxon>Poeae</taxon>
        <taxon>Poeae Chloroplast Group 1 (Aveneae type)</taxon>
        <taxon>Aveninae</taxon>
        <taxon>Avena</taxon>
    </lineage>
</organism>
<proteinExistence type="predicted"/>
<evidence type="ECO:0000313" key="1">
    <source>
        <dbReference type="EnsemblPlants" id="AVESA.00010b.r2.2AG0242980.1.CDS"/>
    </source>
</evidence>
<keyword evidence="2" id="KW-1185">Reference proteome</keyword>
<sequence length="193" mass="21269">MEDLWKDMSLASTPVALQYYSPAAASYRDRAAYLNQDYLQPPRTPPPPHAALSLEFTYLGSSGVGSGRAEGPPSNSTSSGDDTLHLPVDPFAFSFPRSNTSNTSSRRVAPVQAPAAGSGDRRQRRMIKNRESAARSRARKQAYTNELELELAQLRRENIMLIKREQDLHARLAMAAQAPDRSTLQRCRSAPAP</sequence>
<accession>A0ACD5UFM8</accession>
<evidence type="ECO:0000313" key="2">
    <source>
        <dbReference type="Proteomes" id="UP001732700"/>
    </source>
</evidence>
<name>A0ACD5UFM8_AVESA</name>
<protein>
    <submittedName>
        <fullName evidence="1">Uncharacterized protein</fullName>
    </submittedName>
</protein>
<dbReference type="EnsemblPlants" id="AVESA.00010b.r2.2AG0242980.1">
    <property type="protein sequence ID" value="AVESA.00010b.r2.2AG0242980.1.CDS"/>
    <property type="gene ID" value="AVESA.00010b.r2.2AG0242980"/>
</dbReference>